<dbReference type="EMBL" id="JAWXRC010000022">
    <property type="protein sequence ID" value="MDX6031347.1"/>
    <property type="molecule type" value="Genomic_DNA"/>
</dbReference>
<dbReference type="RefSeq" id="WP_319627916.1">
    <property type="nucleotide sequence ID" value="NZ_JAWXRB010000029.1"/>
</dbReference>
<keyword evidence="1" id="KW-1133">Transmembrane helix</keyword>
<gene>
    <name evidence="2" type="ORF">SIL20_07485</name>
</gene>
<keyword evidence="1" id="KW-0472">Membrane</keyword>
<keyword evidence="1" id="KW-0812">Transmembrane</keyword>
<evidence type="ECO:0000313" key="3">
    <source>
        <dbReference type="Proteomes" id="UP001282336"/>
    </source>
</evidence>
<feature type="transmembrane region" description="Helical" evidence="1">
    <location>
        <begin position="50"/>
        <end position="70"/>
    </location>
</feature>
<sequence>MSLAWVIVGGALAIFTLKDLGAENKAAIPMADKLLEISRGVTLIFEDRSLFLALVIRILCNLALFGFTIFMPLHYTSQAVGFTPEQWM</sequence>
<organism evidence="2 3">
    <name type="scientific">Scandinavium lactucae</name>
    <dbReference type="NCBI Taxonomy" id="3095028"/>
    <lineage>
        <taxon>Bacteria</taxon>
        <taxon>Pseudomonadati</taxon>
        <taxon>Pseudomonadota</taxon>
        <taxon>Gammaproteobacteria</taxon>
        <taxon>Enterobacterales</taxon>
        <taxon>Enterobacteriaceae</taxon>
        <taxon>Scandinavium</taxon>
    </lineage>
</organism>
<dbReference type="AlphaFoldDB" id="A0AAJ2VTV3"/>
<reference evidence="2" key="1">
    <citation type="submission" date="2023-11" db="EMBL/GenBank/DDBJ databases">
        <title>Scandinavium wanjuensis sp. nov., isolated from lettuce South Korea.</title>
        <authorList>
            <person name="Park J."/>
            <person name="Park S."/>
            <person name="Oh K.K."/>
            <person name="Cho G.S."/>
            <person name="Franz C.M.A.P."/>
        </authorList>
    </citation>
    <scope>NUCLEOTIDE SEQUENCE</scope>
    <source>
        <strain evidence="2">V105_12</strain>
    </source>
</reference>
<evidence type="ECO:0000256" key="1">
    <source>
        <dbReference type="SAM" id="Phobius"/>
    </source>
</evidence>
<dbReference type="Proteomes" id="UP001282336">
    <property type="component" value="Unassembled WGS sequence"/>
</dbReference>
<dbReference type="SUPFAM" id="SSF103473">
    <property type="entry name" value="MFS general substrate transporter"/>
    <property type="match status" value="1"/>
</dbReference>
<evidence type="ECO:0000313" key="2">
    <source>
        <dbReference type="EMBL" id="MDX6031347.1"/>
    </source>
</evidence>
<evidence type="ECO:0008006" key="4">
    <source>
        <dbReference type="Google" id="ProtNLM"/>
    </source>
</evidence>
<accession>A0AAJ2VTV3</accession>
<protein>
    <recommendedName>
        <fullName evidence="4">MFS transporter</fullName>
    </recommendedName>
</protein>
<proteinExistence type="predicted"/>
<name>A0AAJ2VTV3_9ENTR</name>
<comment type="caution">
    <text evidence="2">The sequence shown here is derived from an EMBL/GenBank/DDBJ whole genome shotgun (WGS) entry which is preliminary data.</text>
</comment>
<dbReference type="InterPro" id="IPR036259">
    <property type="entry name" value="MFS_trans_sf"/>
</dbReference>